<evidence type="ECO:0000259" key="3">
    <source>
        <dbReference type="SMART" id="SM00543"/>
    </source>
</evidence>
<dbReference type="Pfam" id="PF02854">
    <property type="entry name" value="MIF4G"/>
    <property type="match status" value="1"/>
</dbReference>
<dbReference type="GO" id="GO:0003743">
    <property type="term" value="F:translation initiation factor activity"/>
    <property type="evidence" value="ECO:0007669"/>
    <property type="project" value="TreeGrafter"/>
</dbReference>
<dbReference type="InterPro" id="IPR016024">
    <property type="entry name" value="ARM-type_fold"/>
</dbReference>
<protein>
    <submittedName>
        <fullName evidence="4">MIF4G domain-containing protein</fullName>
    </submittedName>
</protein>
<name>A0AAD4QWI7_9BILA</name>
<dbReference type="EMBL" id="JAKKPZ010000544">
    <property type="protein sequence ID" value="KAI1694166.1"/>
    <property type="molecule type" value="Genomic_DNA"/>
</dbReference>
<gene>
    <name evidence="4" type="ORF">DdX_20266</name>
</gene>
<dbReference type="Proteomes" id="UP001201812">
    <property type="component" value="Unassembled WGS sequence"/>
</dbReference>
<dbReference type="SMART" id="SM00543">
    <property type="entry name" value="MIF4G"/>
    <property type="match status" value="1"/>
</dbReference>
<organism evidence="4 5">
    <name type="scientific">Ditylenchus destructor</name>
    <dbReference type="NCBI Taxonomy" id="166010"/>
    <lineage>
        <taxon>Eukaryota</taxon>
        <taxon>Metazoa</taxon>
        <taxon>Ecdysozoa</taxon>
        <taxon>Nematoda</taxon>
        <taxon>Chromadorea</taxon>
        <taxon>Rhabditida</taxon>
        <taxon>Tylenchina</taxon>
        <taxon>Tylenchomorpha</taxon>
        <taxon>Sphaerularioidea</taxon>
        <taxon>Anguinidae</taxon>
        <taxon>Anguininae</taxon>
        <taxon>Ditylenchus</taxon>
    </lineage>
</organism>
<proteinExistence type="predicted"/>
<reference evidence="4" key="1">
    <citation type="submission" date="2022-01" db="EMBL/GenBank/DDBJ databases">
        <title>Genome Sequence Resource for Two Populations of Ditylenchus destructor, the Migratory Endoparasitic Phytonematode.</title>
        <authorList>
            <person name="Zhang H."/>
            <person name="Lin R."/>
            <person name="Xie B."/>
        </authorList>
    </citation>
    <scope>NUCLEOTIDE SEQUENCE</scope>
    <source>
        <strain evidence="4">BazhouSP</strain>
    </source>
</reference>
<evidence type="ECO:0000313" key="5">
    <source>
        <dbReference type="Proteomes" id="UP001201812"/>
    </source>
</evidence>
<feature type="compositionally biased region" description="Polar residues" evidence="2">
    <location>
        <begin position="591"/>
        <end position="604"/>
    </location>
</feature>
<feature type="compositionally biased region" description="Basic residues" evidence="2">
    <location>
        <begin position="645"/>
        <end position="656"/>
    </location>
</feature>
<feature type="domain" description="MIF4G" evidence="3">
    <location>
        <begin position="355"/>
        <end position="647"/>
    </location>
</feature>
<feature type="region of interest" description="Disordered" evidence="2">
    <location>
        <begin position="573"/>
        <end position="607"/>
    </location>
</feature>
<comment type="caution">
    <text evidence="4">The sequence shown here is derived from an EMBL/GenBank/DDBJ whole genome shotgun (WGS) entry which is preliminary data.</text>
</comment>
<keyword evidence="5" id="KW-1185">Reference proteome</keyword>
<dbReference type="PANTHER" id="PTHR23253:SF78">
    <property type="entry name" value="EUKARYOTIC TRANSLATION INITIATION FACTOR 4G1, ISOFORM B-RELATED"/>
    <property type="match status" value="1"/>
</dbReference>
<keyword evidence="1" id="KW-0175">Coiled coil</keyword>
<sequence>MNHPNFVPYQAGSTANWNVTNQQPGLFNPNVFNGQQQAQPYSMGFQNVHSIPQHGRMPMHLPPYPMQMPQNAMIPPLMYLPSNHAPMIYPQSMYQQNQIIDAYHGAPILTAIDRNCVQPISEQKPAKEKKILVFTNPNTKQTVEWMEKATSDIVKICDRKHAPIHNDTGKEEPPTAVIESAEKNALKLNDDIKFEPIEPFMTFNHCSKCRNPPFSCDSESLAPITDNSNEVMHGSRKSYNKNKMNEINDYMCQNSNPYKCPVMGNRIAIIPDAKAKMTQKESVAAGAFKANQTKKLKMFKGRHSEQFGAIDWSKTRSIEREKPEEPIEVNRSANAWKPRRELNLDSEEAKREIRKKEVRSVFNKITPTTYADLTKEFCNFKVHEDDVLLNDVIEMIFDKAIDEPHFCRVYSDVCNDQVKSEGELSDGQSKRFREKIIWKCQHTFKSKEWEDQLKELIAKAESDETSEEEKQVYKNEIDALKNKNKRRTIGTIKFIAQLYRHRLLVEIVISSCVAELMKLYFKEMSIRVSVLIENLEDLRSNNWIAKDKGPKTMDQLRADEANERIKNRTAQYEYQRSHKHQSYHGRGSGPANLNSHRLTNSHAQPTKDVEKAKIIAACKAQTTGANMAPEGTLSEQTQTTIRLGPPKKRDFKHGAKIRQEVQQNKETN</sequence>
<feature type="coiled-coil region" evidence="1">
    <location>
        <begin position="446"/>
        <end position="483"/>
    </location>
</feature>
<dbReference type="AlphaFoldDB" id="A0AAD4QWI7"/>
<dbReference type="SUPFAM" id="SSF48371">
    <property type="entry name" value="ARM repeat"/>
    <property type="match status" value="1"/>
</dbReference>
<feature type="region of interest" description="Disordered" evidence="2">
    <location>
        <begin position="626"/>
        <end position="668"/>
    </location>
</feature>
<evidence type="ECO:0000313" key="4">
    <source>
        <dbReference type="EMBL" id="KAI1694166.1"/>
    </source>
</evidence>
<accession>A0AAD4QWI7</accession>
<evidence type="ECO:0000256" key="2">
    <source>
        <dbReference type="SAM" id="MobiDB-lite"/>
    </source>
</evidence>
<dbReference type="Gene3D" id="1.25.40.180">
    <property type="match status" value="1"/>
</dbReference>
<dbReference type="GO" id="GO:0003729">
    <property type="term" value="F:mRNA binding"/>
    <property type="evidence" value="ECO:0007669"/>
    <property type="project" value="TreeGrafter"/>
</dbReference>
<evidence type="ECO:0000256" key="1">
    <source>
        <dbReference type="SAM" id="Coils"/>
    </source>
</evidence>
<dbReference type="InterPro" id="IPR003890">
    <property type="entry name" value="MIF4G-like_typ-3"/>
</dbReference>
<dbReference type="GO" id="GO:0016281">
    <property type="term" value="C:eukaryotic translation initiation factor 4F complex"/>
    <property type="evidence" value="ECO:0007669"/>
    <property type="project" value="TreeGrafter"/>
</dbReference>
<dbReference type="PANTHER" id="PTHR23253">
    <property type="entry name" value="EUKARYOTIC TRANSLATION INITIATION FACTOR 4 GAMMA"/>
    <property type="match status" value="1"/>
</dbReference>